<protein>
    <submittedName>
        <fullName evidence="1">Uncharacterized protein</fullName>
    </submittedName>
</protein>
<reference evidence="1" key="2">
    <citation type="submission" date="2020-06" db="EMBL/GenBank/DDBJ databases">
        <authorList>
            <person name="Sheffer M."/>
        </authorList>
    </citation>
    <scope>NUCLEOTIDE SEQUENCE</scope>
</reference>
<keyword evidence="2" id="KW-1185">Reference proteome</keyword>
<dbReference type="EMBL" id="JABXBU010001863">
    <property type="protein sequence ID" value="KAF8781365.1"/>
    <property type="molecule type" value="Genomic_DNA"/>
</dbReference>
<proteinExistence type="predicted"/>
<dbReference type="Proteomes" id="UP000807504">
    <property type="component" value="Unassembled WGS sequence"/>
</dbReference>
<reference evidence="1" key="1">
    <citation type="journal article" date="2020" name="bioRxiv">
        <title>Chromosome-level reference genome of the European wasp spider Argiope bruennichi: a resource for studies on range expansion and evolutionary adaptation.</title>
        <authorList>
            <person name="Sheffer M.M."/>
            <person name="Hoppe A."/>
            <person name="Krehenwinkel H."/>
            <person name="Uhl G."/>
            <person name="Kuss A.W."/>
            <person name="Jensen L."/>
            <person name="Jensen C."/>
            <person name="Gillespie R.G."/>
            <person name="Hoff K.J."/>
            <person name="Prost S."/>
        </authorList>
    </citation>
    <scope>NUCLEOTIDE SEQUENCE</scope>
</reference>
<name>A0A8T0ESV2_ARGBR</name>
<gene>
    <name evidence="1" type="ORF">HNY73_011767</name>
</gene>
<organism evidence="1 2">
    <name type="scientific">Argiope bruennichi</name>
    <name type="common">Wasp spider</name>
    <name type="synonym">Aranea bruennichi</name>
    <dbReference type="NCBI Taxonomy" id="94029"/>
    <lineage>
        <taxon>Eukaryota</taxon>
        <taxon>Metazoa</taxon>
        <taxon>Ecdysozoa</taxon>
        <taxon>Arthropoda</taxon>
        <taxon>Chelicerata</taxon>
        <taxon>Arachnida</taxon>
        <taxon>Araneae</taxon>
        <taxon>Araneomorphae</taxon>
        <taxon>Entelegynae</taxon>
        <taxon>Araneoidea</taxon>
        <taxon>Araneidae</taxon>
        <taxon>Argiope</taxon>
    </lineage>
</organism>
<dbReference type="AlphaFoldDB" id="A0A8T0ESV2"/>
<accession>A0A8T0ESV2</accession>
<sequence length="183" mass="21638">MLKIEVERLVRKPRTYFSADERRIGEKTLESLRQKLDAEAKALEKLDPCTLLHCTIHPDHKQNICQRIQRHTESKKYLQETIESFDMTLQQMSEDNQDHTKQYLDDLNKQKELKLQLEYIEEELALLNPCPIDNCNLHAITDENNTMEIEQPFQVVEKRHVAKRKKSADSQEIIVHNIFVVDD</sequence>
<evidence type="ECO:0000313" key="2">
    <source>
        <dbReference type="Proteomes" id="UP000807504"/>
    </source>
</evidence>
<comment type="caution">
    <text evidence="1">The sequence shown here is derived from an EMBL/GenBank/DDBJ whole genome shotgun (WGS) entry which is preliminary data.</text>
</comment>
<evidence type="ECO:0000313" key="1">
    <source>
        <dbReference type="EMBL" id="KAF8781365.1"/>
    </source>
</evidence>